<proteinExistence type="predicted"/>
<dbReference type="Gene3D" id="1.20.810.10">
    <property type="entry name" value="Cytochrome Bc1 Complex, Chain C"/>
    <property type="match status" value="1"/>
</dbReference>
<keyword evidence="7" id="KW-0472">Membrane</keyword>
<keyword evidence="10" id="KW-1185">Reference proteome</keyword>
<dbReference type="GO" id="GO:0022904">
    <property type="term" value="P:respiratory electron transport chain"/>
    <property type="evidence" value="ECO:0007669"/>
    <property type="project" value="InterPro"/>
</dbReference>
<evidence type="ECO:0000256" key="3">
    <source>
        <dbReference type="ARBA" id="ARBA00016116"/>
    </source>
</evidence>
<evidence type="ECO:0000256" key="5">
    <source>
        <dbReference type="ARBA" id="ARBA00029568"/>
    </source>
</evidence>
<dbReference type="InterPro" id="IPR036150">
    <property type="entry name" value="Cyt_b/b6_C_sf"/>
</dbReference>
<feature type="domain" description="Cytochrome b/b6 N-terminal region profile" evidence="8">
    <location>
        <begin position="15"/>
        <end position="246"/>
    </location>
</feature>
<evidence type="ECO:0000256" key="7">
    <source>
        <dbReference type="SAM" id="Phobius"/>
    </source>
</evidence>
<dbReference type="SUPFAM" id="SSF81648">
    <property type="entry name" value="a domain/subunit of cytochrome bc1 complex (Ubiquinol-cytochrome c reductase)"/>
    <property type="match status" value="1"/>
</dbReference>
<dbReference type="InterPro" id="IPR016174">
    <property type="entry name" value="Di-haem_cyt_TM"/>
</dbReference>
<gene>
    <name evidence="9" type="ORF">BJ963_002520</name>
</gene>
<comment type="caution">
    <text evidence="9">The sequence shown here is derived from an EMBL/GenBank/DDBJ whole genome shotgun (WGS) entry which is preliminary data.</text>
</comment>
<dbReference type="InterPro" id="IPR005797">
    <property type="entry name" value="Cyt_b/b6_N"/>
</dbReference>
<evidence type="ECO:0000313" key="9">
    <source>
        <dbReference type="EMBL" id="NYD75001.1"/>
    </source>
</evidence>
<feature type="transmembrane region" description="Helical" evidence="7">
    <location>
        <begin position="377"/>
        <end position="395"/>
    </location>
</feature>
<dbReference type="RefSeq" id="WP_179457056.1">
    <property type="nucleotide sequence ID" value="NZ_BAAAPX010000001.1"/>
</dbReference>
<feature type="transmembrane region" description="Helical" evidence="7">
    <location>
        <begin position="145"/>
        <end position="167"/>
    </location>
</feature>
<dbReference type="PROSITE" id="PS51002">
    <property type="entry name" value="CYTB_NTER"/>
    <property type="match status" value="1"/>
</dbReference>
<reference evidence="9 10" key="1">
    <citation type="submission" date="2020-07" db="EMBL/GenBank/DDBJ databases">
        <title>Sequencing the genomes of 1000 actinobacteria strains.</title>
        <authorList>
            <person name="Klenk H.-P."/>
        </authorList>
    </citation>
    <scope>NUCLEOTIDE SEQUENCE [LARGE SCALE GENOMIC DNA]</scope>
    <source>
        <strain evidence="9 10">DSM 23871</strain>
    </source>
</reference>
<feature type="transmembrane region" description="Helical" evidence="7">
    <location>
        <begin position="268"/>
        <end position="290"/>
    </location>
</feature>
<feature type="transmembrane region" description="Helical" evidence="7">
    <location>
        <begin position="415"/>
        <end position="432"/>
    </location>
</feature>
<comment type="catalytic activity">
    <reaction evidence="4">
        <text>a quinol + 2 Fe(III)-[cytochrome c](out) = a quinone + 2 Fe(II)-[cytochrome c](out) + 2 H(+)(out)</text>
        <dbReference type="Rhea" id="RHEA:11484"/>
        <dbReference type="Rhea" id="RHEA-COMP:10350"/>
        <dbReference type="Rhea" id="RHEA-COMP:14399"/>
        <dbReference type="ChEBI" id="CHEBI:15378"/>
        <dbReference type="ChEBI" id="CHEBI:24646"/>
        <dbReference type="ChEBI" id="CHEBI:29033"/>
        <dbReference type="ChEBI" id="CHEBI:29034"/>
        <dbReference type="ChEBI" id="CHEBI:132124"/>
        <dbReference type="EC" id="7.1.1.8"/>
    </reaction>
</comment>
<dbReference type="SUPFAM" id="SSF81342">
    <property type="entry name" value="Transmembrane di-heme cytochromes"/>
    <property type="match status" value="1"/>
</dbReference>
<sequence>MPVDRRRRRSVTARLAGVVSGSAAGRRAAALRDELRARRVPLHWTNMFGVIAFACVLVLFVSGFLLMFAYTPSGTRVTYDGPYAPLAGAEMSKALQSTLAITFEVPGGLLVRQAHHWAGLLLPAAILLQLAVSFFTGAFRRPRRLLWVLLFGLLITALLGGWSGYALPDDMLSGTGLRIVEGIVLGIPVVGTWLSALLFGGEFPGRIIENLYPIHVAVVPALLVLLLAARARRAYIEKPAQFAGPGRTEERIVGVPVLPELAARAGGLLAIATGVIVLLAATVTISPIWLYGPSSPGDASAGSQPDWYTGFLDGALRLVPPGWEFEWLGRTWTLAILIPLAVVGLYLVAIAVYPFVEEWVTGDHRDHHLLDRPRNEPTRTGLGVSAIVFYAALWGAGSADLVATHFHLAVESVVAGYQVLVLVGPVAAFLVTRRVCLALQKRDRDILLHGYETGRIVRLPGGEYVEVHGAVDATERYRLAGPAAMDPVDARPDEDGRLRLSERLRTTLARVFFEDRLEPVDSQTRDEAVAGGRADEAITEPEETRVGAA</sequence>
<accession>A0A852T2B2</accession>
<evidence type="ECO:0000256" key="2">
    <source>
        <dbReference type="ARBA" id="ARBA00012951"/>
    </source>
</evidence>
<feature type="region of interest" description="Disordered" evidence="6">
    <location>
        <begin position="520"/>
        <end position="549"/>
    </location>
</feature>
<organism evidence="9 10">
    <name type="scientific">Leifsonia soli</name>
    <dbReference type="NCBI Taxonomy" id="582665"/>
    <lineage>
        <taxon>Bacteria</taxon>
        <taxon>Bacillati</taxon>
        <taxon>Actinomycetota</taxon>
        <taxon>Actinomycetes</taxon>
        <taxon>Micrococcales</taxon>
        <taxon>Microbacteriaceae</taxon>
        <taxon>Leifsonia</taxon>
    </lineage>
</organism>
<protein>
    <recommendedName>
        <fullName evidence="3">Cytochrome bc1 complex cytochrome b subunit</fullName>
        <ecNumber evidence="2">7.1.1.8</ecNumber>
    </recommendedName>
    <alternativeName>
        <fullName evidence="5">Cytochrome bc1 reductase complex subunit QcrB</fullName>
    </alternativeName>
</protein>
<evidence type="ECO:0000256" key="4">
    <source>
        <dbReference type="ARBA" id="ARBA00029351"/>
    </source>
</evidence>
<feature type="transmembrane region" description="Helical" evidence="7">
    <location>
        <begin position="117"/>
        <end position="139"/>
    </location>
</feature>
<evidence type="ECO:0000256" key="1">
    <source>
        <dbReference type="ARBA" id="ARBA00001971"/>
    </source>
</evidence>
<feature type="transmembrane region" description="Helical" evidence="7">
    <location>
        <begin position="46"/>
        <end position="70"/>
    </location>
</feature>
<comment type="cofactor">
    <cofactor evidence="1">
        <name>heme</name>
        <dbReference type="ChEBI" id="CHEBI:30413"/>
    </cofactor>
</comment>
<feature type="transmembrane region" description="Helical" evidence="7">
    <location>
        <begin position="211"/>
        <end position="229"/>
    </location>
</feature>
<dbReference type="GO" id="GO:0016020">
    <property type="term" value="C:membrane"/>
    <property type="evidence" value="ECO:0007669"/>
    <property type="project" value="InterPro"/>
</dbReference>
<dbReference type="Proteomes" id="UP000589620">
    <property type="component" value="Unassembled WGS sequence"/>
</dbReference>
<dbReference type="PANTHER" id="PTHR19271">
    <property type="entry name" value="CYTOCHROME B"/>
    <property type="match status" value="1"/>
</dbReference>
<dbReference type="PANTHER" id="PTHR19271:SF16">
    <property type="entry name" value="CYTOCHROME B"/>
    <property type="match status" value="1"/>
</dbReference>
<feature type="transmembrane region" description="Helical" evidence="7">
    <location>
        <begin position="332"/>
        <end position="356"/>
    </location>
</feature>
<dbReference type="InterPro" id="IPR027387">
    <property type="entry name" value="Cytb/b6-like_sf"/>
</dbReference>
<dbReference type="EMBL" id="JACCBJ010000001">
    <property type="protein sequence ID" value="NYD75001.1"/>
    <property type="molecule type" value="Genomic_DNA"/>
</dbReference>
<dbReference type="GO" id="GO:0016491">
    <property type="term" value="F:oxidoreductase activity"/>
    <property type="evidence" value="ECO:0007669"/>
    <property type="project" value="InterPro"/>
</dbReference>
<dbReference type="EC" id="7.1.1.8" evidence="2"/>
<dbReference type="AlphaFoldDB" id="A0A852T2B2"/>
<keyword evidence="7" id="KW-1133">Transmembrane helix</keyword>
<name>A0A852T2B2_9MICO</name>
<evidence type="ECO:0000313" key="10">
    <source>
        <dbReference type="Proteomes" id="UP000589620"/>
    </source>
</evidence>
<dbReference type="Pfam" id="PF13631">
    <property type="entry name" value="Cytochrom_B_N_2"/>
    <property type="match status" value="1"/>
</dbReference>
<dbReference type="GO" id="GO:0008121">
    <property type="term" value="F:quinol-cytochrome-c reductase activity"/>
    <property type="evidence" value="ECO:0007669"/>
    <property type="project" value="UniProtKB-EC"/>
</dbReference>
<evidence type="ECO:0000259" key="8">
    <source>
        <dbReference type="PROSITE" id="PS51002"/>
    </source>
</evidence>
<keyword evidence="7" id="KW-0812">Transmembrane</keyword>
<evidence type="ECO:0000256" key="6">
    <source>
        <dbReference type="SAM" id="MobiDB-lite"/>
    </source>
</evidence>